<dbReference type="InterPro" id="IPR035965">
    <property type="entry name" value="PAS-like_dom_sf"/>
</dbReference>
<dbReference type="Pfam" id="PF00990">
    <property type="entry name" value="GGDEF"/>
    <property type="match status" value="1"/>
</dbReference>
<evidence type="ECO:0000259" key="1">
    <source>
        <dbReference type="PROSITE" id="PS50112"/>
    </source>
</evidence>
<dbReference type="Pfam" id="PF08447">
    <property type="entry name" value="PAS_3"/>
    <property type="match status" value="1"/>
</dbReference>
<dbReference type="NCBIfam" id="TIGR00229">
    <property type="entry name" value="sensory_box"/>
    <property type="match status" value="1"/>
</dbReference>
<gene>
    <name evidence="3" type="ORF">SAMN04487968_108126</name>
</gene>
<dbReference type="CDD" id="cd01949">
    <property type="entry name" value="GGDEF"/>
    <property type="match status" value="1"/>
</dbReference>
<dbReference type="Proteomes" id="UP000198832">
    <property type="component" value="Unassembled WGS sequence"/>
</dbReference>
<sequence length="522" mass="56932">MPSWSRAELSEWVRGKQIYARDGQAGNAPAPEWLLAASDGWGPGGDSAGALERTHPEDRHVIISTYFDALSRPGQVVSGQVRARGIESPDEWTTARIEWLNLLDDPEVGCLVSTICEEGPDRLPAPVIVETGAFAKTRWMVLEVQSTGRILSADGKVFETLGHEPSELVGHVLTEFIHPDALADGVANWVRVTATPGATSTSRRPWKRKDGGFTWMEASYLNRVDDSVLVVVWDITEKLKQEQELADVTAQFQILADEVPAAVFCCDLDGVVLFHNARWASLVDDRPDVTTLFDLVAEPDHVELSATLSALAADERRERRTIDVHSRDGVTVWRVALRSTGDPAAGRVTVVGSIADVTATVRWQAEARHDALTGVLNRHGLDEVVAEVADPQTLVVFIDLDRFKPVNDEFGHDVGDMVLTEVARRLAASLRPGDAVGRFGGDEFVVVCRDVASGGDAAIVRRVEEALAGSVTFEGGRWEAAASIGVARFTPGDDLRHVLRRADLAMLQVKRERRACADHAAR</sequence>
<dbReference type="AlphaFoldDB" id="A0A1I1KFF5"/>
<feature type="domain" description="GGDEF" evidence="2">
    <location>
        <begin position="391"/>
        <end position="522"/>
    </location>
</feature>
<dbReference type="InterPro" id="IPR043128">
    <property type="entry name" value="Rev_trsase/Diguanyl_cyclase"/>
</dbReference>
<proteinExistence type="predicted"/>
<reference evidence="3 4" key="1">
    <citation type="submission" date="2016-10" db="EMBL/GenBank/DDBJ databases">
        <authorList>
            <person name="de Groot N.N."/>
        </authorList>
    </citation>
    <scope>NUCLEOTIDE SEQUENCE [LARGE SCALE GENOMIC DNA]</scope>
    <source>
        <strain evidence="3 4">CGMCC 1.7056</strain>
    </source>
</reference>
<dbReference type="SMART" id="SM00091">
    <property type="entry name" value="PAS"/>
    <property type="match status" value="2"/>
</dbReference>
<dbReference type="SUPFAM" id="SSF55785">
    <property type="entry name" value="PYP-like sensor domain (PAS domain)"/>
    <property type="match status" value="2"/>
</dbReference>
<dbReference type="InterPro" id="IPR013656">
    <property type="entry name" value="PAS_4"/>
</dbReference>
<dbReference type="InterPro" id="IPR052155">
    <property type="entry name" value="Biofilm_reg_signaling"/>
</dbReference>
<dbReference type="CDD" id="cd00130">
    <property type="entry name" value="PAS"/>
    <property type="match status" value="2"/>
</dbReference>
<dbReference type="EMBL" id="FOLB01000008">
    <property type="protein sequence ID" value="SFC59576.1"/>
    <property type="molecule type" value="Genomic_DNA"/>
</dbReference>
<dbReference type="Pfam" id="PF08448">
    <property type="entry name" value="PAS_4"/>
    <property type="match status" value="1"/>
</dbReference>
<dbReference type="PANTHER" id="PTHR44757:SF2">
    <property type="entry name" value="BIOFILM ARCHITECTURE MAINTENANCE PROTEIN MBAA"/>
    <property type="match status" value="1"/>
</dbReference>
<dbReference type="InterPro" id="IPR013655">
    <property type="entry name" value="PAS_fold_3"/>
</dbReference>
<dbReference type="PROSITE" id="PS50887">
    <property type="entry name" value="GGDEF"/>
    <property type="match status" value="1"/>
</dbReference>
<dbReference type="PROSITE" id="PS50112">
    <property type="entry name" value="PAS"/>
    <property type="match status" value="1"/>
</dbReference>
<protein>
    <submittedName>
        <fullName evidence="3">PAS domain S-box-containing protein/diguanylate cyclase (GGDEF) domain-containing protein</fullName>
    </submittedName>
</protein>
<dbReference type="Gene3D" id="3.30.450.20">
    <property type="entry name" value="PAS domain"/>
    <property type="match status" value="2"/>
</dbReference>
<dbReference type="RefSeq" id="WP_091124125.1">
    <property type="nucleotide sequence ID" value="NZ_FOLB01000008.1"/>
</dbReference>
<dbReference type="OrthoDB" id="23692at2"/>
<evidence type="ECO:0000259" key="2">
    <source>
        <dbReference type="PROSITE" id="PS50887"/>
    </source>
</evidence>
<dbReference type="PANTHER" id="PTHR44757">
    <property type="entry name" value="DIGUANYLATE CYCLASE DGCP"/>
    <property type="match status" value="1"/>
</dbReference>
<evidence type="ECO:0000313" key="3">
    <source>
        <dbReference type="EMBL" id="SFC59576.1"/>
    </source>
</evidence>
<accession>A0A1I1KFF5</accession>
<name>A0A1I1KFF5_9ACTN</name>
<dbReference type="InterPro" id="IPR029787">
    <property type="entry name" value="Nucleotide_cyclase"/>
</dbReference>
<keyword evidence="4" id="KW-1185">Reference proteome</keyword>
<dbReference type="InterPro" id="IPR000160">
    <property type="entry name" value="GGDEF_dom"/>
</dbReference>
<evidence type="ECO:0000313" key="4">
    <source>
        <dbReference type="Proteomes" id="UP000198832"/>
    </source>
</evidence>
<dbReference type="SUPFAM" id="SSF55073">
    <property type="entry name" value="Nucleotide cyclase"/>
    <property type="match status" value="1"/>
</dbReference>
<dbReference type="InterPro" id="IPR000014">
    <property type="entry name" value="PAS"/>
</dbReference>
<dbReference type="Gene3D" id="3.30.70.270">
    <property type="match status" value="1"/>
</dbReference>
<feature type="domain" description="PAS" evidence="1">
    <location>
        <begin position="141"/>
        <end position="180"/>
    </location>
</feature>
<dbReference type="STRING" id="574651.SAMN04487968_108126"/>
<dbReference type="SMART" id="SM00267">
    <property type="entry name" value="GGDEF"/>
    <property type="match status" value="1"/>
</dbReference>
<dbReference type="NCBIfam" id="TIGR00254">
    <property type="entry name" value="GGDEF"/>
    <property type="match status" value="1"/>
</dbReference>
<organism evidence="3 4">
    <name type="scientific">Nocardioides terrae</name>
    <dbReference type="NCBI Taxonomy" id="574651"/>
    <lineage>
        <taxon>Bacteria</taxon>
        <taxon>Bacillati</taxon>
        <taxon>Actinomycetota</taxon>
        <taxon>Actinomycetes</taxon>
        <taxon>Propionibacteriales</taxon>
        <taxon>Nocardioidaceae</taxon>
        <taxon>Nocardioides</taxon>
    </lineage>
</organism>